<evidence type="ECO:0000313" key="4">
    <source>
        <dbReference type="Proteomes" id="UP001439008"/>
    </source>
</evidence>
<feature type="domain" description="WH2" evidence="2">
    <location>
        <begin position="410"/>
        <end position="427"/>
    </location>
</feature>
<keyword evidence="4" id="KW-1185">Reference proteome</keyword>
<evidence type="ECO:0000256" key="1">
    <source>
        <dbReference type="SAM" id="MobiDB-lite"/>
    </source>
</evidence>
<feature type="compositionally biased region" description="Basic and acidic residues" evidence="1">
    <location>
        <begin position="235"/>
        <end position="264"/>
    </location>
</feature>
<dbReference type="Pfam" id="PF02205">
    <property type="entry name" value="WH2"/>
    <property type="match status" value="1"/>
</dbReference>
<evidence type="ECO:0000259" key="2">
    <source>
        <dbReference type="PROSITE" id="PS51082"/>
    </source>
</evidence>
<feature type="compositionally biased region" description="Basic and acidic residues" evidence="1">
    <location>
        <begin position="407"/>
        <end position="419"/>
    </location>
</feature>
<feature type="compositionally biased region" description="Polar residues" evidence="1">
    <location>
        <begin position="271"/>
        <end position="281"/>
    </location>
</feature>
<dbReference type="InterPro" id="IPR003124">
    <property type="entry name" value="WH2_dom"/>
</dbReference>
<proteinExistence type="predicted"/>
<feature type="compositionally biased region" description="Pro residues" evidence="1">
    <location>
        <begin position="376"/>
        <end position="388"/>
    </location>
</feature>
<dbReference type="PROSITE" id="PS51082">
    <property type="entry name" value="WH2"/>
    <property type="match status" value="1"/>
</dbReference>
<dbReference type="Proteomes" id="UP001439008">
    <property type="component" value="Unassembled WGS sequence"/>
</dbReference>
<dbReference type="EMBL" id="JBDODL010001302">
    <property type="protein sequence ID" value="MES1921391.1"/>
    <property type="molecule type" value="Genomic_DNA"/>
</dbReference>
<accession>A0ABV2ANZ2</accession>
<reference evidence="3 4" key="1">
    <citation type="journal article" date="2024" name="BMC Biol.">
        <title>Comparative genomics of Ascetosporea gives new insight into the evolutionary basis for animal parasitism in Rhizaria.</title>
        <authorList>
            <person name="Hiltunen Thoren M."/>
            <person name="Onut-Brannstrom I."/>
            <person name="Alfjorden A."/>
            <person name="Peckova H."/>
            <person name="Swords F."/>
            <person name="Hooper C."/>
            <person name="Holzer A.S."/>
            <person name="Bass D."/>
            <person name="Burki F."/>
        </authorList>
    </citation>
    <scope>NUCLEOTIDE SEQUENCE [LARGE SCALE GENOMIC DNA]</scope>
    <source>
        <strain evidence="3">20-A016</strain>
    </source>
</reference>
<comment type="caution">
    <text evidence="3">The sequence shown here is derived from an EMBL/GenBank/DDBJ whole genome shotgun (WGS) entry which is preliminary data.</text>
</comment>
<organism evidence="3 4">
    <name type="scientific">Bonamia ostreae</name>
    <dbReference type="NCBI Taxonomy" id="126728"/>
    <lineage>
        <taxon>Eukaryota</taxon>
        <taxon>Sar</taxon>
        <taxon>Rhizaria</taxon>
        <taxon>Endomyxa</taxon>
        <taxon>Ascetosporea</taxon>
        <taxon>Haplosporida</taxon>
        <taxon>Bonamia</taxon>
    </lineage>
</organism>
<feature type="compositionally biased region" description="Basic residues" evidence="1">
    <location>
        <begin position="420"/>
        <end position="433"/>
    </location>
</feature>
<gene>
    <name evidence="3" type="primary">WASF1</name>
    <name evidence="3" type="ORF">MHBO_002922</name>
</gene>
<dbReference type="Gene3D" id="6.10.280.150">
    <property type="match status" value="2"/>
</dbReference>
<name>A0ABV2ANZ2_9EUKA</name>
<dbReference type="SMART" id="SM00246">
    <property type="entry name" value="WH2"/>
    <property type="match status" value="1"/>
</dbReference>
<evidence type="ECO:0000313" key="3">
    <source>
        <dbReference type="EMBL" id="MES1921391.1"/>
    </source>
</evidence>
<feature type="compositionally biased region" description="Basic and acidic residues" evidence="1">
    <location>
        <begin position="301"/>
        <end position="324"/>
    </location>
</feature>
<sequence length="471" mass="53208">MATEKQVLARMADYADTLLQRATNILQNVEAATTQKQSKQRQTQKIFQHLQSISPSITNFSFSPRDSFDSYRSAANLEGDLFTAKTRPAHLRELLERADDMPDLQRMNRYRSDGRCCEKSYSDPSFQRADWIEKEIEKQKEIMARRKARGHKKKKKVQQEVVQAETVKRKVFLADGTVAFVEDENFDRLANQKAPKFEAPKVENVLPPKVPKENLLPPKVPKEKVSSEQNVLNKNVERERALNEIEEEKEKGKEKEMEKEKVLEEGFEPIRTNSAEENNFYSEDRKESANSFGSPPPFFAKKNDDLNEKVDLSEENFEDKKETDEIGNEVVTEKEIDDTPASLKGEEENELVVPKIKEEHGFAPSMEEGEKSGVAHPPPSEFLKPPPLAQVAAPSRNVAGSKVPSEAAKDRSNLLDSIRKGKALRKVKTKRSSGKAPSDDLSSSIFMVLQRRAAIIGSDSEDESSGGEWGD</sequence>
<protein>
    <submittedName>
        <fullName evidence="3">Wiskott-Aldrich syndrome protein member 1</fullName>
    </submittedName>
</protein>
<feature type="region of interest" description="Disordered" evidence="1">
    <location>
        <begin position="208"/>
        <end position="443"/>
    </location>
</feature>